<evidence type="ECO:0000259" key="1">
    <source>
        <dbReference type="Pfam" id="PF04991"/>
    </source>
</evidence>
<proteinExistence type="predicted"/>
<reference evidence="4" key="1">
    <citation type="journal article" date="2019" name="Int. J. Syst. Evol. Microbiol.">
        <title>The Global Catalogue of Microorganisms (GCM) 10K type strain sequencing project: providing services to taxonomists for standard genome sequencing and annotation.</title>
        <authorList>
            <consortium name="The Broad Institute Genomics Platform"/>
            <consortium name="The Broad Institute Genome Sequencing Center for Infectious Disease"/>
            <person name="Wu L."/>
            <person name="Ma J."/>
        </authorList>
    </citation>
    <scope>NUCLEOTIDE SEQUENCE [LARGE SCALE GENOMIC DNA]</scope>
    <source>
        <strain evidence="4">CGMCC 4.1641</strain>
    </source>
</reference>
<sequence>MADLRSRNVLPRIIHDVSERLDSLHNAGKTIVWFGYIALVDVVQATLAAKGRRIDYVVDNDKQKWGRVTCGGILVSPPSHVMTTVRQNAVVFIFSNYADAIIQQVKGYGYEEEQIIRFPAPSAYAEEAEALLGEEILDSRRMTLRELQLAELDMLKALREFCADHRLKYYLAGGTMFGAVNYKGFVPWDDDIDIYMPYEDYVYLIKHFPVGGRYEILHWEAYDEFFWPYIQMVDNATVILYGSTPISLAQGVFIDIIPLTGYPEDRDEIEYRVDMNRYLESKWRWFYNSRGIVHRDQSDDRADIMKKRYDLSFYDSPNVATAVELWGGEEQWIVPRAVFDYGTTLEFEGEQFSVAKGYEEYLKLRARKYANAPVSAIQVSHPINAYWKN</sequence>
<comment type="caution">
    <text evidence="3">The sequence shown here is derived from an EMBL/GenBank/DDBJ whole genome shotgun (WGS) entry which is preliminary data.</text>
</comment>
<dbReference type="RefSeq" id="WP_204602854.1">
    <property type="nucleotide sequence ID" value="NZ_JBHSED010000013.1"/>
</dbReference>
<feature type="domain" description="LicD/FKTN/FKRP nucleotidyltransferase" evidence="1">
    <location>
        <begin position="162"/>
        <end position="363"/>
    </location>
</feature>
<dbReference type="Pfam" id="PF08484">
    <property type="entry name" value="Methyltransf_14"/>
    <property type="match status" value="1"/>
</dbReference>
<protein>
    <submittedName>
        <fullName evidence="3">LicD family protein</fullName>
    </submittedName>
</protein>
<dbReference type="InterPro" id="IPR052942">
    <property type="entry name" value="LPS_cholinephosphotransferase"/>
</dbReference>
<evidence type="ECO:0000313" key="4">
    <source>
        <dbReference type="Proteomes" id="UP001595755"/>
    </source>
</evidence>
<dbReference type="Gene3D" id="3.40.50.720">
    <property type="entry name" value="NAD(P)-binding Rossmann-like Domain"/>
    <property type="match status" value="1"/>
</dbReference>
<name>A0ABV8S8H7_9BACL</name>
<evidence type="ECO:0000313" key="3">
    <source>
        <dbReference type="EMBL" id="MFC4303425.1"/>
    </source>
</evidence>
<dbReference type="PANTHER" id="PTHR43404">
    <property type="entry name" value="LIPOPOLYSACCHARIDE CHOLINEPHOSPHOTRANSFERASE LICD"/>
    <property type="match status" value="1"/>
</dbReference>
<dbReference type="Pfam" id="PF04991">
    <property type="entry name" value="LicD"/>
    <property type="match status" value="1"/>
</dbReference>
<dbReference type="EMBL" id="JBHSED010000013">
    <property type="protein sequence ID" value="MFC4303425.1"/>
    <property type="molecule type" value="Genomic_DNA"/>
</dbReference>
<keyword evidence="4" id="KW-1185">Reference proteome</keyword>
<dbReference type="InterPro" id="IPR013691">
    <property type="entry name" value="MeTrfase_14"/>
</dbReference>
<evidence type="ECO:0000259" key="2">
    <source>
        <dbReference type="Pfam" id="PF08484"/>
    </source>
</evidence>
<dbReference type="PANTHER" id="PTHR43404:SF2">
    <property type="entry name" value="LIPOPOLYSACCHARIDE CHOLINEPHOSPHOTRANSFERASE LICD"/>
    <property type="match status" value="1"/>
</dbReference>
<dbReference type="Proteomes" id="UP001595755">
    <property type="component" value="Unassembled WGS sequence"/>
</dbReference>
<dbReference type="InterPro" id="IPR007074">
    <property type="entry name" value="LicD/FKTN/FKRP_NTP_transf"/>
</dbReference>
<accession>A0ABV8S8H7</accession>
<feature type="domain" description="C-methyltransferase" evidence="2">
    <location>
        <begin position="14"/>
        <end position="115"/>
    </location>
</feature>
<gene>
    <name evidence="3" type="ORF">ACFO1S_08170</name>
</gene>
<organism evidence="3 4">
    <name type="scientific">Cohnella boryungensis</name>
    <dbReference type="NCBI Taxonomy" id="768479"/>
    <lineage>
        <taxon>Bacteria</taxon>
        <taxon>Bacillati</taxon>
        <taxon>Bacillota</taxon>
        <taxon>Bacilli</taxon>
        <taxon>Bacillales</taxon>
        <taxon>Paenibacillaceae</taxon>
        <taxon>Cohnella</taxon>
    </lineage>
</organism>